<evidence type="ECO:0000313" key="1">
    <source>
        <dbReference type="EMBL" id="TYI24651.1"/>
    </source>
</evidence>
<evidence type="ECO:0000313" key="2">
    <source>
        <dbReference type="Proteomes" id="UP000322667"/>
    </source>
</evidence>
<name>A0A5D2Q7U3_GOSTO</name>
<sequence>MAGLWFGKVRRVVIAILLHESSCGGNIGSLAFCRYFWLAWCSLVFTLKACWLNRMNKFTVLRDLNFVAENLGVEFFKDVWNFETLLRMYEIREWKMDHSKLLCNHVRKQHTCYSKILKSHLHRIVISEIWIASMCLQNIGRWKSFWIYYSDPARNYWKQACCSAA</sequence>
<accession>A0A5D2Q7U3</accession>
<organism evidence="1 2">
    <name type="scientific">Gossypium tomentosum</name>
    <name type="common">Hawaiian cotton</name>
    <name type="synonym">Gossypium sandvicense</name>
    <dbReference type="NCBI Taxonomy" id="34277"/>
    <lineage>
        <taxon>Eukaryota</taxon>
        <taxon>Viridiplantae</taxon>
        <taxon>Streptophyta</taxon>
        <taxon>Embryophyta</taxon>
        <taxon>Tracheophyta</taxon>
        <taxon>Spermatophyta</taxon>
        <taxon>Magnoliopsida</taxon>
        <taxon>eudicotyledons</taxon>
        <taxon>Gunneridae</taxon>
        <taxon>Pentapetalae</taxon>
        <taxon>rosids</taxon>
        <taxon>malvids</taxon>
        <taxon>Malvales</taxon>
        <taxon>Malvaceae</taxon>
        <taxon>Malvoideae</taxon>
        <taxon>Gossypium</taxon>
    </lineage>
</organism>
<keyword evidence="2" id="KW-1185">Reference proteome</keyword>
<dbReference type="Proteomes" id="UP000322667">
    <property type="component" value="Chromosome A06"/>
</dbReference>
<gene>
    <name evidence="1" type="ORF">ES332_A06G249700v1</name>
</gene>
<dbReference type="EMBL" id="CM017615">
    <property type="protein sequence ID" value="TYI24651.1"/>
    <property type="molecule type" value="Genomic_DNA"/>
</dbReference>
<reference evidence="1 2" key="1">
    <citation type="submission" date="2019-07" db="EMBL/GenBank/DDBJ databases">
        <title>WGS assembly of Gossypium tomentosum.</title>
        <authorList>
            <person name="Chen Z.J."/>
            <person name="Sreedasyam A."/>
            <person name="Ando A."/>
            <person name="Song Q."/>
            <person name="De L."/>
            <person name="Hulse-Kemp A."/>
            <person name="Ding M."/>
            <person name="Ye W."/>
            <person name="Kirkbride R."/>
            <person name="Jenkins J."/>
            <person name="Plott C."/>
            <person name="Lovell J."/>
            <person name="Lin Y.-M."/>
            <person name="Vaughn R."/>
            <person name="Liu B."/>
            <person name="Li W."/>
            <person name="Simpson S."/>
            <person name="Scheffler B."/>
            <person name="Saski C."/>
            <person name="Grover C."/>
            <person name="Hu G."/>
            <person name="Conover J."/>
            <person name="Carlson J."/>
            <person name="Shu S."/>
            <person name="Boston L."/>
            <person name="Williams M."/>
            <person name="Peterson D."/>
            <person name="Mcgee K."/>
            <person name="Jones D."/>
            <person name="Wendel J."/>
            <person name="Stelly D."/>
            <person name="Grimwood J."/>
            <person name="Schmutz J."/>
        </authorList>
    </citation>
    <scope>NUCLEOTIDE SEQUENCE [LARGE SCALE GENOMIC DNA]</scope>
    <source>
        <strain evidence="1">7179.01</strain>
    </source>
</reference>
<proteinExistence type="predicted"/>
<dbReference type="AlphaFoldDB" id="A0A5D2Q7U3"/>
<protein>
    <submittedName>
        <fullName evidence="1">Uncharacterized protein</fullName>
    </submittedName>
</protein>